<dbReference type="AlphaFoldDB" id="A0A1F7FBH2"/>
<evidence type="ECO:0008006" key="4">
    <source>
        <dbReference type="Google" id="ProtNLM"/>
    </source>
</evidence>
<dbReference type="InterPro" id="IPR050643">
    <property type="entry name" value="Periplasmic_pilus_chap"/>
</dbReference>
<evidence type="ECO:0000256" key="1">
    <source>
        <dbReference type="SAM" id="SignalP"/>
    </source>
</evidence>
<dbReference type="PANTHER" id="PTHR30251">
    <property type="entry name" value="PILUS ASSEMBLY CHAPERONE"/>
    <property type="match status" value="1"/>
</dbReference>
<dbReference type="Gene3D" id="2.60.40.10">
    <property type="entry name" value="Immunoglobulins"/>
    <property type="match status" value="1"/>
</dbReference>
<dbReference type="InterPro" id="IPR008962">
    <property type="entry name" value="PapD-like_sf"/>
</dbReference>
<feature type="chain" id="PRO_5009528590" description="Pili assembly chaperone N-terminal domain-containing protein" evidence="1">
    <location>
        <begin position="25"/>
        <end position="264"/>
    </location>
</feature>
<dbReference type="PANTHER" id="PTHR30251:SF4">
    <property type="entry name" value="SLR1668 PROTEIN"/>
    <property type="match status" value="1"/>
</dbReference>
<evidence type="ECO:0000313" key="2">
    <source>
        <dbReference type="EMBL" id="OGK03882.1"/>
    </source>
</evidence>
<dbReference type="EMBL" id="MFYX01000080">
    <property type="protein sequence ID" value="OGK03882.1"/>
    <property type="molecule type" value="Genomic_DNA"/>
</dbReference>
<dbReference type="Proteomes" id="UP000179243">
    <property type="component" value="Unassembled WGS sequence"/>
</dbReference>
<keyword evidence="1" id="KW-0732">Signal</keyword>
<dbReference type="SUPFAM" id="SSF49354">
    <property type="entry name" value="PapD-like"/>
    <property type="match status" value="1"/>
</dbReference>
<dbReference type="InterPro" id="IPR013783">
    <property type="entry name" value="Ig-like_fold"/>
</dbReference>
<proteinExistence type="predicted"/>
<comment type="caution">
    <text evidence="2">The sequence shown here is derived from an EMBL/GenBank/DDBJ whole genome shotgun (WGS) entry which is preliminary data.</text>
</comment>
<reference evidence="2 3" key="1">
    <citation type="journal article" date="2016" name="Nat. Commun.">
        <title>Thousands of microbial genomes shed light on interconnected biogeochemical processes in an aquifer system.</title>
        <authorList>
            <person name="Anantharaman K."/>
            <person name="Brown C.T."/>
            <person name="Hug L.A."/>
            <person name="Sharon I."/>
            <person name="Castelle C.J."/>
            <person name="Probst A.J."/>
            <person name="Thomas B.C."/>
            <person name="Singh A."/>
            <person name="Wilkins M.J."/>
            <person name="Karaoz U."/>
            <person name="Brodie E.L."/>
            <person name="Williams K.H."/>
            <person name="Hubbard S.S."/>
            <person name="Banfield J.F."/>
        </authorList>
    </citation>
    <scope>NUCLEOTIDE SEQUENCE [LARGE SCALE GENOMIC DNA]</scope>
</reference>
<feature type="signal peptide" evidence="1">
    <location>
        <begin position="1"/>
        <end position="24"/>
    </location>
</feature>
<name>A0A1F7FBH2_UNCRA</name>
<accession>A0A1F7FBH2</accession>
<protein>
    <recommendedName>
        <fullName evidence="4">Pili assembly chaperone N-terminal domain-containing protein</fullName>
    </recommendedName>
</protein>
<organism evidence="2 3">
    <name type="scientific">Candidatus Raymondbacteria bacterium RIFOXYD12_FULL_49_13</name>
    <dbReference type="NCBI Taxonomy" id="1817890"/>
    <lineage>
        <taxon>Bacteria</taxon>
        <taxon>Raymondiibacteriota</taxon>
    </lineage>
</organism>
<gene>
    <name evidence="2" type="ORF">A2519_00570</name>
</gene>
<sequence length="264" mass="28733">MKKAVAVKAFACFSLLCLSLPVHAGYSLNPLITFLDLAANKTSAEVSIQSEKGDAKIPMAIELQVKGREVDIGGSKVTYKDDNSAENFVVYPSQIVLLPGETQRVQVKWVGDSIPAKETAYGLIADQAPVKLGDEDQQRATAQGRLNVLTRYEGVIVVLPANPQPETVVDSAIAKIDSAGQPHLMLYIFNKGTGRQKLAGMKLRITPVDKNGQMDTKKSVAYVPVLTSQQTRQSLFPGYHRRFDLPWPSQAPVGRIRAIIGFGD</sequence>
<evidence type="ECO:0000313" key="3">
    <source>
        <dbReference type="Proteomes" id="UP000179243"/>
    </source>
</evidence>